<name>A0ABP0L844_9DINO</name>
<dbReference type="EMBL" id="CAXAMN010011447">
    <property type="protein sequence ID" value="CAK9035309.1"/>
    <property type="molecule type" value="Genomic_DNA"/>
</dbReference>
<feature type="compositionally biased region" description="Basic residues" evidence="1">
    <location>
        <begin position="96"/>
        <end position="106"/>
    </location>
</feature>
<evidence type="ECO:0000256" key="1">
    <source>
        <dbReference type="SAM" id="MobiDB-lite"/>
    </source>
</evidence>
<organism evidence="2 3">
    <name type="scientific">Durusdinium trenchii</name>
    <dbReference type="NCBI Taxonomy" id="1381693"/>
    <lineage>
        <taxon>Eukaryota</taxon>
        <taxon>Sar</taxon>
        <taxon>Alveolata</taxon>
        <taxon>Dinophyceae</taxon>
        <taxon>Suessiales</taxon>
        <taxon>Symbiodiniaceae</taxon>
        <taxon>Durusdinium</taxon>
    </lineage>
</organism>
<evidence type="ECO:0000313" key="3">
    <source>
        <dbReference type="Proteomes" id="UP001642484"/>
    </source>
</evidence>
<evidence type="ECO:0000313" key="2">
    <source>
        <dbReference type="EMBL" id="CAK9035309.1"/>
    </source>
</evidence>
<gene>
    <name evidence="2" type="ORF">CCMP2556_LOCUS19848</name>
</gene>
<dbReference type="Proteomes" id="UP001642484">
    <property type="component" value="Unassembled WGS sequence"/>
</dbReference>
<feature type="compositionally biased region" description="Polar residues" evidence="1">
    <location>
        <begin position="121"/>
        <end position="130"/>
    </location>
</feature>
<feature type="compositionally biased region" description="Acidic residues" evidence="1">
    <location>
        <begin position="63"/>
        <end position="72"/>
    </location>
</feature>
<proteinExistence type="predicted"/>
<comment type="caution">
    <text evidence="2">The sequence shown here is derived from an EMBL/GenBank/DDBJ whole genome shotgun (WGS) entry which is preliminary data.</text>
</comment>
<feature type="compositionally biased region" description="Basic and acidic residues" evidence="1">
    <location>
        <begin position="1"/>
        <end position="17"/>
    </location>
</feature>
<accession>A0ABP0L844</accession>
<protein>
    <submittedName>
        <fullName evidence="2">Uncharacterized protein</fullName>
    </submittedName>
</protein>
<keyword evidence="3" id="KW-1185">Reference proteome</keyword>
<reference evidence="2 3" key="1">
    <citation type="submission" date="2024-02" db="EMBL/GenBank/DDBJ databases">
        <authorList>
            <person name="Chen Y."/>
            <person name="Shah S."/>
            <person name="Dougan E. K."/>
            <person name="Thang M."/>
            <person name="Chan C."/>
        </authorList>
    </citation>
    <scope>NUCLEOTIDE SEQUENCE [LARGE SCALE GENOMIC DNA]</scope>
</reference>
<feature type="compositionally biased region" description="Basic and acidic residues" evidence="1">
    <location>
        <begin position="29"/>
        <end position="47"/>
    </location>
</feature>
<feature type="region of interest" description="Disordered" evidence="1">
    <location>
        <begin position="1"/>
        <end position="130"/>
    </location>
</feature>
<sequence>MVSHGDEPGRQSRRSSDTKVPSDGLSDGSTHDSDLQRSRQGKSEFKGLEAFATAKRENWCDVRDDDDSDDQDLWLSARPFGKDSHVASPVSPATPSRRRQAGRRRRGVDSPREDAGKLPEASTQPPTQIPGSVVTIADIGLPCSAPQASPVAKAMPAPPPVWPGIMSTSPIEPPRPPVFLPCGALGAAGGPPVGSPMNAGSVPVGSPTGDASTRAIYAGSPTFVGAPMTPMTPADPSLRAAPQWPDASPPPQYQCAWPWPPGGPPPAAMAPGPPMVAPVMPAPAPWPQEAQWQGMAPWQQGVPQQGPPGAYMVMGDGMAGYGMNMA</sequence>
<feature type="compositionally biased region" description="Basic and acidic residues" evidence="1">
    <location>
        <begin position="107"/>
        <end position="117"/>
    </location>
</feature>